<evidence type="ECO:0000256" key="3">
    <source>
        <dbReference type="ARBA" id="ARBA00022605"/>
    </source>
</evidence>
<dbReference type="Pfam" id="PF00800">
    <property type="entry name" value="PDT"/>
    <property type="match status" value="1"/>
</dbReference>
<keyword evidence="9" id="KW-1185">Reference proteome</keyword>
<evidence type="ECO:0000313" key="8">
    <source>
        <dbReference type="EMBL" id="KJA29141.1"/>
    </source>
</evidence>
<dbReference type="PROSITE" id="PS51171">
    <property type="entry name" value="PREPHENATE_DEHYDR_3"/>
    <property type="match status" value="1"/>
</dbReference>
<dbReference type="EC" id="4.2.1.51" evidence="2"/>
<evidence type="ECO:0000313" key="9">
    <source>
        <dbReference type="Proteomes" id="UP000054270"/>
    </source>
</evidence>
<dbReference type="EMBL" id="KN817519">
    <property type="protein sequence ID" value="KJA29141.1"/>
    <property type="molecule type" value="Genomic_DNA"/>
</dbReference>
<feature type="domain" description="Prephenate dehydratase" evidence="7">
    <location>
        <begin position="7"/>
        <end position="185"/>
    </location>
</feature>
<gene>
    <name evidence="8" type="ORF">HYPSUDRAFT_32500</name>
</gene>
<reference evidence="9" key="1">
    <citation type="submission" date="2014-04" db="EMBL/GenBank/DDBJ databases">
        <title>Evolutionary Origins and Diversification of the Mycorrhizal Mutualists.</title>
        <authorList>
            <consortium name="DOE Joint Genome Institute"/>
            <consortium name="Mycorrhizal Genomics Consortium"/>
            <person name="Kohler A."/>
            <person name="Kuo A."/>
            <person name="Nagy L.G."/>
            <person name="Floudas D."/>
            <person name="Copeland A."/>
            <person name="Barry K.W."/>
            <person name="Cichocki N."/>
            <person name="Veneault-Fourrey C."/>
            <person name="LaButti K."/>
            <person name="Lindquist E.A."/>
            <person name="Lipzen A."/>
            <person name="Lundell T."/>
            <person name="Morin E."/>
            <person name="Murat C."/>
            <person name="Riley R."/>
            <person name="Ohm R."/>
            <person name="Sun H."/>
            <person name="Tunlid A."/>
            <person name="Henrissat B."/>
            <person name="Grigoriev I.V."/>
            <person name="Hibbett D.S."/>
            <person name="Martin F."/>
        </authorList>
    </citation>
    <scope>NUCLEOTIDE SEQUENCE [LARGE SCALE GENOMIC DNA]</scope>
    <source>
        <strain evidence="9">FD-334 SS-4</strain>
    </source>
</reference>
<evidence type="ECO:0000256" key="1">
    <source>
        <dbReference type="ARBA" id="ARBA00004741"/>
    </source>
</evidence>
<dbReference type="UniPathway" id="UPA00121">
    <property type="reaction ID" value="UER00345"/>
</dbReference>
<evidence type="ECO:0000256" key="5">
    <source>
        <dbReference type="ARBA" id="ARBA00023222"/>
    </source>
</evidence>
<accession>A0A0D2PLA6</accession>
<evidence type="ECO:0000256" key="4">
    <source>
        <dbReference type="ARBA" id="ARBA00023141"/>
    </source>
</evidence>
<dbReference type="PANTHER" id="PTHR21022:SF19">
    <property type="entry name" value="PREPHENATE DEHYDRATASE-RELATED"/>
    <property type="match status" value="1"/>
</dbReference>
<dbReference type="Proteomes" id="UP000054270">
    <property type="component" value="Unassembled WGS sequence"/>
</dbReference>
<dbReference type="OrthoDB" id="983542at2759"/>
<keyword evidence="6" id="KW-0456">Lyase</keyword>
<dbReference type="STRING" id="945553.A0A0D2PLA6"/>
<keyword evidence="4" id="KW-0057">Aromatic amino acid biosynthesis</keyword>
<proteinExistence type="predicted"/>
<evidence type="ECO:0000259" key="7">
    <source>
        <dbReference type="PROSITE" id="PS51171"/>
    </source>
</evidence>
<dbReference type="GO" id="GO:0009094">
    <property type="term" value="P:L-phenylalanine biosynthetic process"/>
    <property type="evidence" value="ECO:0007669"/>
    <property type="project" value="UniProtKB-UniPathway"/>
</dbReference>
<keyword evidence="5" id="KW-0584">Phenylalanine biosynthesis</keyword>
<dbReference type="InterPro" id="IPR001086">
    <property type="entry name" value="Preph_deHydtase"/>
</dbReference>
<keyword evidence="3" id="KW-0028">Amino-acid biosynthesis</keyword>
<evidence type="ECO:0000256" key="2">
    <source>
        <dbReference type="ARBA" id="ARBA00013147"/>
    </source>
</evidence>
<dbReference type="SUPFAM" id="SSF53850">
    <property type="entry name" value="Periplasmic binding protein-like II"/>
    <property type="match status" value="1"/>
</dbReference>
<dbReference type="Gene3D" id="3.40.190.10">
    <property type="entry name" value="Periplasmic binding protein-like II"/>
    <property type="match status" value="2"/>
</dbReference>
<organism evidence="8 9">
    <name type="scientific">Hypholoma sublateritium (strain FD-334 SS-4)</name>
    <dbReference type="NCBI Taxonomy" id="945553"/>
    <lineage>
        <taxon>Eukaryota</taxon>
        <taxon>Fungi</taxon>
        <taxon>Dikarya</taxon>
        <taxon>Basidiomycota</taxon>
        <taxon>Agaricomycotina</taxon>
        <taxon>Agaricomycetes</taxon>
        <taxon>Agaricomycetidae</taxon>
        <taxon>Agaricales</taxon>
        <taxon>Agaricineae</taxon>
        <taxon>Strophariaceae</taxon>
        <taxon>Hypholoma</taxon>
    </lineage>
</organism>
<dbReference type="OMA" id="LGTYTHE"/>
<name>A0A0D2PLA6_HYPSF</name>
<dbReference type="AlphaFoldDB" id="A0A0D2PLA6"/>
<evidence type="ECO:0000256" key="6">
    <source>
        <dbReference type="ARBA" id="ARBA00023239"/>
    </source>
</evidence>
<dbReference type="CDD" id="cd13532">
    <property type="entry name" value="PBP2_PDT_like"/>
    <property type="match status" value="1"/>
</dbReference>
<dbReference type="PANTHER" id="PTHR21022">
    <property type="entry name" value="PREPHENATE DEHYDRATASE P PROTEIN"/>
    <property type="match status" value="1"/>
</dbReference>
<dbReference type="GO" id="GO:0004664">
    <property type="term" value="F:prephenate dehydratase activity"/>
    <property type="evidence" value="ECO:0007669"/>
    <property type="project" value="UniProtKB-EC"/>
</dbReference>
<dbReference type="GO" id="GO:0005737">
    <property type="term" value="C:cytoplasm"/>
    <property type="evidence" value="ECO:0007669"/>
    <property type="project" value="TreeGrafter"/>
</dbReference>
<dbReference type="PIRSF" id="PIRSF001500">
    <property type="entry name" value="Chor_mut_pdt_Ppr"/>
    <property type="match status" value="1"/>
</dbReference>
<comment type="pathway">
    <text evidence="1">Amino-acid biosynthesis; L-phenylalanine biosynthesis; phenylpyruvate from prephenate: step 1/1.</text>
</comment>
<sequence>MTTGKMEVAVLGPLGTYTHEAAFKFFGSEVVYNEQDSIADVCGALSSSVPFGIIPQENSIFGTVVETYDILRNTGPNFVRGEIVLKINHCLIVKKGVKLHQIRKVMSHEQALGQCMDFLADKLPEAVSVKTKSTAAAARELLDSPSDCAAICSGICAELFPGLEILFTSIQNERSNFTRFHAIAYSRQASLPHFLTIDYEMKALLRITPCSKSSLECPTDIIAFLLDQNIIIGRIDRRPFVDSVPFSSVYFMEIRASDLHDRSSHRFQAWSQEVESIASKLGTTSRQTHVIGIW</sequence>
<dbReference type="InterPro" id="IPR008242">
    <property type="entry name" value="Chor_mutase/pphenate_deHydtase"/>
</dbReference>
<protein>
    <recommendedName>
        <fullName evidence="2">prephenate dehydratase</fullName>
        <ecNumber evidence="2">4.2.1.51</ecNumber>
    </recommendedName>
</protein>